<protein>
    <recommendedName>
        <fullName evidence="1">Sugar 3,4-ketoisomerase QdtA cupin domain-containing protein</fullName>
    </recommendedName>
</protein>
<dbReference type="AlphaFoldDB" id="A0A154BR35"/>
<dbReference type="InterPro" id="IPR008894">
    <property type="entry name" value="QdtA_cupin_dom"/>
</dbReference>
<reference evidence="2 3" key="1">
    <citation type="submission" date="2016-02" db="EMBL/GenBank/DDBJ databases">
        <title>Anaerosporomusa subterraneum gen. nov., sp. nov., a spore-forming obligate anaerobe isolated from saprolite.</title>
        <authorList>
            <person name="Choi J.K."/>
            <person name="Shah M."/>
            <person name="Yee N."/>
        </authorList>
    </citation>
    <scope>NUCLEOTIDE SEQUENCE [LARGE SCALE GENOMIC DNA]</scope>
    <source>
        <strain evidence="2 3">RU4</strain>
    </source>
</reference>
<evidence type="ECO:0000313" key="3">
    <source>
        <dbReference type="Proteomes" id="UP000076268"/>
    </source>
</evidence>
<dbReference type="InterPro" id="IPR014710">
    <property type="entry name" value="RmlC-like_jellyroll"/>
</dbReference>
<feature type="domain" description="Sugar 3,4-ketoisomerase QdtA cupin" evidence="1">
    <location>
        <begin position="5"/>
        <end position="133"/>
    </location>
</feature>
<dbReference type="CDD" id="cd20292">
    <property type="entry name" value="cupin_QdtA-like"/>
    <property type="match status" value="1"/>
</dbReference>
<dbReference type="STRING" id="1794912.AXX12_08310"/>
<dbReference type="OrthoDB" id="9795513at2"/>
<dbReference type="Pfam" id="PF05523">
    <property type="entry name" value="FdtA"/>
    <property type="match status" value="1"/>
</dbReference>
<dbReference type="RefSeq" id="WP_066241879.1">
    <property type="nucleotide sequence ID" value="NZ_LSGP01000017.1"/>
</dbReference>
<organism evidence="2 3">
    <name type="scientific">Anaerosporomusa subterranea</name>
    <dbReference type="NCBI Taxonomy" id="1794912"/>
    <lineage>
        <taxon>Bacteria</taxon>
        <taxon>Bacillati</taxon>
        <taxon>Bacillota</taxon>
        <taxon>Negativicutes</taxon>
        <taxon>Acetonemataceae</taxon>
        <taxon>Anaerosporomusa</taxon>
    </lineage>
</organism>
<comment type="caution">
    <text evidence="2">The sequence shown here is derived from an EMBL/GenBank/DDBJ whole genome shotgun (WGS) entry which is preliminary data.</text>
</comment>
<keyword evidence="3" id="KW-1185">Reference proteome</keyword>
<sequence>MSIQDCSIIKLPKIVDSRGNLSFIEGGRHIPFAIKRIYYLYDIPSAGTRGEHAHKELCQLIIAISGSFDILIDDGSNRKTLTLNEPNEGLFITNMIWREITNFSKDAVCMVLASEYYDENDYFRTYEDFLKAAKGEED</sequence>
<evidence type="ECO:0000259" key="1">
    <source>
        <dbReference type="Pfam" id="PF05523"/>
    </source>
</evidence>
<proteinExistence type="predicted"/>
<dbReference type="EMBL" id="LSGP01000017">
    <property type="protein sequence ID" value="KYZ76427.1"/>
    <property type="molecule type" value="Genomic_DNA"/>
</dbReference>
<accession>A0A154BR35</accession>
<evidence type="ECO:0000313" key="2">
    <source>
        <dbReference type="EMBL" id="KYZ76427.1"/>
    </source>
</evidence>
<gene>
    <name evidence="2" type="ORF">AXX12_08310</name>
</gene>
<dbReference type="SUPFAM" id="SSF51182">
    <property type="entry name" value="RmlC-like cupins"/>
    <property type="match status" value="1"/>
</dbReference>
<name>A0A154BR35_ANASB</name>
<dbReference type="InterPro" id="IPR011051">
    <property type="entry name" value="RmlC_Cupin_sf"/>
</dbReference>
<dbReference type="Gene3D" id="2.60.120.10">
    <property type="entry name" value="Jelly Rolls"/>
    <property type="match status" value="1"/>
</dbReference>
<dbReference type="Proteomes" id="UP000076268">
    <property type="component" value="Unassembled WGS sequence"/>
</dbReference>